<protein>
    <submittedName>
        <fullName evidence="10">MFS transporter</fullName>
    </submittedName>
</protein>
<feature type="transmembrane region" description="Helical" evidence="8">
    <location>
        <begin position="396"/>
        <end position="414"/>
    </location>
</feature>
<evidence type="ECO:0000256" key="4">
    <source>
        <dbReference type="ARBA" id="ARBA00022692"/>
    </source>
</evidence>
<keyword evidence="3" id="KW-1003">Cell membrane</keyword>
<dbReference type="EMBL" id="JAAKZY010000041">
    <property type="protein sequence ID" value="NGO08959.1"/>
    <property type="molecule type" value="Genomic_DNA"/>
</dbReference>
<dbReference type="AlphaFoldDB" id="A0A6G4V4J6"/>
<evidence type="ECO:0000259" key="9">
    <source>
        <dbReference type="PROSITE" id="PS50850"/>
    </source>
</evidence>
<dbReference type="PROSITE" id="PS50850">
    <property type="entry name" value="MFS"/>
    <property type="match status" value="1"/>
</dbReference>
<dbReference type="InterPro" id="IPR011701">
    <property type="entry name" value="MFS"/>
</dbReference>
<dbReference type="Proteomes" id="UP000472335">
    <property type="component" value="Unassembled WGS sequence"/>
</dbReference>
<dbReference type="CDD" id="cd17329">
    <property type="entry name" value="MFS_MdtH_MDR_like"/>
    <property type="match status" value="1"/>
</dbReference>
<dbReference type="GO" id="GO:0022857">
    <property type="term" value="F:transmembrane transporter activity"/>
    <property type="evidence" value="ECO:0007669"/>
    <property type="project" value="InterPro"/>
</dbReference>
<dbReference type="InterPro" id="IPR020846">
    <property type="entry name" value="MFS_dom"/>
</dbReference>
<comment type="subcellular location">
    <subcellularLocation>
        <location evidence="1">Cell membrane</location>
        <topology evidence="1">Multi-pass membrane protein</topology>
    </subcellularLocation>
</comment>
<feature type="transmembrane region" description="Helical" evidence="8">
    <location>
        <begin position="267"/>
        <end position="288"/>
    </location>
</feature>
<feature type="transmembrane region" description="Helical" evidence="8">
    <location>
        <begin position="119"/>
        <end position="138"/>
    </location>
</feature>
<feature type="transmembrane region" description="Helical" evidence="8">
    <location>
        <begin position="159"/>
        <end position="181"/>
    </location>
</feature>
<evidence type="ECO:0000256" key="3">
    <source>
        <dbReference type="ARBA" id="ARBA00022475"/>
    </source>
</evidence>
<organism evidence="10 11">
    <name type="scientific">Streptomyces scabichelini</name>
    <dbReference type="NCBI Taxonomy" id="2711217"/>
    <lineage>
        <taxon>Bacteria</taxon>
        <taxon>Bacillati</taxon>
        <taxon>Actinomycetota</taxon>
        <taxon>Actinomycetes</taxon>
        <taxon>Kitasatosporales</taxon>
        <taxon>Streptomycetaceae</taxon>
        <taxon>Streptomyces</taxon>
    </lineage>
</organism>
<keyword evidence="11" id="KW-1185">Reference proteome</keyword>
<comment type="caution">
    <text evidence="10">The sequence shown here is derived from an EMBL/GenBank/DDBJ whole genome shotgun (WGS) entry which is preliminary data.</text>
</comment>
<dbReference type="RefSeq" id="WP_165259454.1">
    <property type="nucleotide sequence ID" value="NZ_JAAKZY010000041.1"/>
</dbReference>
<dbReference type="InterPro" id="IPR050171">
    <property type="entry name" value="MFS_Transporters"/>
</dbReference>
<reference evidence="10 11" key="1">
    <citation type="submission" date="2020-02" db="EMBL/GenBank/DDBJ databases">
        <title>Whole-genome analyses of novel actinobacteria.</title>
        <authorList>
            <person name="Sahin N."/>
            <person name="Gencbay T."/>
        </authorList>
    </citation>
    <scope>NUCLEOTIDE SEQUENCE [LARGE SCALE GENOMIC DNA]</scope>
    <source>
        <strain evidence="10 11">HC44</strain>
    </source>
</reference>
<feature type="transmembrane region" description="Helical" evidence="8">
    <location>
        <begin position="363"/>
        <end position="384"/>
    </location>
</feature>
<gene>
    <name evidence="10" type="ORF">G5C60_15445</name>
</gene>
<proteinExistence type="predicted"/>
<evidence type="ECO:0000256" key="7">
    <source>
        <dbReference type="SAM" id="MobiDB-lite"/>
    </source>
</evidence>
<feature type="transmembrane region" description="Helical" evidence="8">
    <location>
        <begin position="328"/>
        <end position="351"/>
    </location>
</feature>
<feature type="transmembrane region" description="Helical" evidence="8">
    <location>
        <begin position="187"/>
        <end position="209"/>
    </location>
</feature>
<dbReference type="SUPFAM" id="SSF103473">
    <property type="entry name" value="MFS general substrate transporter"/>
    <property type="match status" value="1"/>
</dbReference>
<feature type="transmembrane region" description="Helical" evidence="8">
    <location>
        <begin position="58"/>
        <end position="75"/>
    </location>
</feature>
<keyword evidence="6 8" id="KW-0472">Membrane</keyword>
<feature type="domain" description="Major facilitator superfamily (MFS) profile" evidence="9">
    <location>
        <begin position="20"/>
        <end position="421"/>
    </location>
</feature>
<dbReference type="InterPro" id="IPR036259">
    <property type="entry name" value="MFS_trans_sf"/>
</dbReference>
<dbReference type="GO" id="GO:0005886">
    <property type="term" value="C:plasma membrane"/>
    <property type="evidence" value="ECO:0007669"/>
    <property type="project" value="UniProtKB-SubCell"/>
</dbReference>
<evidence type="ECO:0000256" key="8">
    <source>
        <dbReference type="SAM" id="Phobius"/>
    </source>
</evidence>
<dbReference type="PANTHER" id="PTHR23517:SF2">
    <property type="entry name" value="MULTIDRUG RESISTANCE PROTEIN MDTH"/>
    <property type="match status" value="1"/>
</dbReference>
<sequence length="436" mass="45455">MTEQPPSPRSRVGKPVLRSLGTFTALSPLLRLLILTQLAFNVGFFAVLPFLAEHLGTAIGMAGWTVGLVLGLRTFSQQGLFVVGGALADGYGVRPVVLAGCALRIAGFAWLGYADETWAVVGAVLLIGFAAALFSPAVESEVARQAVVWEETGGGPRTGVLALFTVAGQAGAFVGPFIGALLLAVDFRMVCLAGAGVFVLVLAGHVRLLPQHIPGRQRVAVRGGARLLVRNRRFLALCCAYGAYLLAYNQLYLILPDEVERAAGSQAPLAWLFALSSLLVVTAQLPVTRRVGDRLDLRRSMAAGLLLMAAGFTVVAAARPAGWTGNAALLPAAGFVVLLTLGQMLVAPAARAWVPDLAEDGRLGLYMGALSSVSGLIVLIGSAGTGSLLDTGLPPAVPWLLLAAIPVASIALLPRHPESSRQGRRTPNRAAAAMRQ</sequence>
<keyword evidence="2" id="KW-0813">Transport</keyword>
<name>A0A6G4V4J6_9ACTN</name>
<evidence type="ECO:0000256" key="2">
    <source>
        <dbReference type="ARBA" id="ARBA00022448"/>
    </source>
</evidence>
<evidence type="ECO:0000256" key="1">
    <source>
        <dbReference type="ARBA" id="ARBA00004651"/>
    </source>
</evidence>
<accession>A0A6G4V4J6</accession>
<evidence type="ECO:0000313" key="10">
    <source>
        <dbReference type="EMBL" id="NGO08959.1"/>
    </source>
</evidence>
<evidence type="ECO:0000256" key="5">
    <source>
        <dbReference type="ARBA" id="ARBA00022989"/>
    </source>
</evidence>
<keyword evidence="5 8" id="KW-1133">Transmembrane helix</keyword>
<dbReference type="PANTHER" id="PTHR23517">
    <property type="entry name" value="RESISTANCE PROTEIN MDTM, PUTATIVE-RELATED-RELATED"/>
    <property type="match status" value="1"/>
</dbReference>
<feature type="region of interest" description="Disordered" evidence="7">
    <location>
        <begin position="416"/>
        <end position="436"/>
    </location>
</feature>
<dbReference type="Gene3D" id="1.20.1250.20">
    <property type="entry name" value="MFS general substrate transporter like domains"/>
    <property type="match status" value="1"/>
</dbReference>
<dbReference type="Pfam" id="PF07690">
    <property type="entry name" value="MFS_1"/>
    <property type="match status" value="1"/>
</dbReference>
<keyword evidence="4 8" id="KW-0812">Transmembrane</keyword>
<evidence type="ECO:0000313" key="11">
    <source>
        <dbReference type="Proteomes" id="UP000472335"/>
    </source>
</evidence>
<evidence type="ECO:0000256" key="6">
    <source>
        <dbReference type="ARBA" id="ARBA00023136"/>
    </source>
</evidence>
<feature type="transmembrane region" description="Helical" evidence="8">
    <location>
        <begin position="234"/>
        <end position="255"/>
    </location>
</feature>
<feature type="transmembrane region" description="Helical" evidence="8">
    <location>
        <begin position="300"/>
        <end position="322"/>
    </location>
</feature>